<dbReference type="AlphaFoldDB" id="A0A7I5E7M0"/>
<name>A0A7I5E7M0_HAECO</name>
<keyword evidence="2" id="KW-1185">Reference proteome</keyword>
<evidence type="ECO:0000313" key="2">
    <source>
        <dbReference type="Proteomes" id="UP000025227"/>
    </source>
</evidence>
<keyword evidence="1" id="KW-0812">Transmembrane</keyword>
<keyword evidence="1" id="KW-1133">Transmembrane helix</keyword>
<sequence length="165" mass="17350">MSIVGYQPDVAVINWSTMITLATVFVSSVIVETEGRSLQEVVCDLNPTHCNSPKASSGVTRTSRRFLSTARNHAAPSASELARWHNYEREAAGTGLISDAGPGWGPGFGNVNIATALGIQAPVGSLAIHRDFDLGFGGSGRSGGRSFGFGNGYQKQIGSAPWAWP</sequence>
<dbReference type="OMA" id="RWNNYEE"/>
<reference evidence="3" key="1">
    <citation type="submission" date="2020-12" db="UniProtKB">
        <authorList>
            <consortium name="WormBaseParasite"/>
        </authorList>
    </citation>
    <scope>IDENTIFICATION</scope>
    <source>
        <strain evidence="3">MHco3</strain>
    </source>
</reference>
<proteinExistence type="predicted"/>
<feature type="transmembrane region" description="Helical" evidence="1">
    <location>
        <begin position="12"/>
        <end position="31"/>
    </location>
</feature>
<protein>
    <submittedName>
        <fullName evidence="3">Secreted protein</fullName>
    </submittedName>
</protein>
<keyword evidence="1" id="KW-0472">Membrane</keyword>
<organism evidence="2 3">
    <name type="scientific">Haemonchus contortus</name>
    <name type="common">Barber pole worm</name>
    <dbReference type="NCBI Taxonomy" id="6289"/>
    <lineage>
        <taxon>Eukaryota</taxon>
        <taxon>Metazoa</taxon>
        <taxon>Ecdysozoa</taxon>
        <taxon>Nematoda</taxon>
        <taxon>Chromadorea</taxon>
        <taxon>Rhabditida</taxon>
        <taxon>Rhabditina</taxon>
        <taxon>Rhabditomorpha</taxon>
        <taxon>Strongyloidea</taxon>
        <taxon>Trichostrongylidae</taxon>
        <taxon>Haemonchus</taxon>
    </lineage>
</organism>
<accession>A0A7I5E7M0</accession>
<evidence type="ECO:0000256" key="1">
    <source>
        <dbReference type="SAM" id="Phobius"/>
    </source>
</evidence>
<dbReference type="WBParaSite" id="HCON_00050740-00001">
    <property type="protein sequence ID" value="HCON_00050740-00001"/>
    <property type="gene ID" value="HCON_00050740"/>
</dbReference>
<evidence type="ECO:0000313" key="3">
    <source>
        <dbReference type="WBParaSite" id="HCON_00050740-00001"/>
    </source>
</evidence>
<dbReference type="OrthoDB" id="5832014at2759"/>
<dbReference type="Proteomes" id="UP000025227">
    <property type="component" value="Unplaced"/>
</dbReference>